<proteinExistence type="predicted"/>
<accession>A7K8T2</accession>
<gene>
    <name evidence="1" type="primary">Z322L</name>
    <name evidence="1" type="ORF">ATCV1_Z322L</name>
</gene>
<reference evidence="1 2" key="1">
    <citation type="submission" date="2006-09" db="EMBL/GenBank/DDBJ databases">
        <title>Sequence and annotation of the 288-kb ATCV-1 virus that infects an endosymbiotic Chlorella strain of the heliozoon Acanthocystis turfacea.</title>
        <authorList>
            <person name="Fitzgerald L.A."/>
            <person name="Graves M.V."/>
            <person name="Li X."/>
            <person name="Pfitzner A.J.P."/>
            <person name="Hartigan J."/>
            <person name="Van Etten J.L."/>
        </authorList>
    </citation>
    <scope>NUCLEOTIDE SEQUENCE [LARGE SCALE GENOMIC DNA]</scope>
    <source>
        <strain evidence="1 2">ATCV-1</strain>
    </source>
</reference>
<evidence type="ECO:0000313" key="1">
    <source>
        <dbReference type="EMBL" id="ABT16456.1"/>
    </source>
</evidence>
<dbReference type="Proteomes" id="UP000202420">
    <property type="component" value="Segment"/>
</dbReference>
<dbReference type="KEGG" id="vg:5470579"/>
<name>A7K8T2_9PHYC</name>
<protein>
    <submittedName>
        <fullName evidence="1">Uncharacterized protein Z322L</fullName>
    </submittedName>
</protein>
<dbReference type="GeneID" id="5470579"/>
<dbReference type="OrthoDB" id="16516at10239"/>
<evidence type="ECO:0000313" key="2">
    <source>
        <dbReference type="Proteomes" id="UP000202420"/>
    </source>
</evidence>
<dbReference type="RefSeq" id="YP_001426803.1">
    <property type="nucleotide sequence ID" value="NC_008724.1"/>
</dbReference>
<sequence length="182" mass="21127">MDLTALTSVFRYATRYVKNTMNRGFVLDKVIVFDESGEEDVHSEFADKHLTLDELKKSIALDEYRIEFRYRVNGKKFRAIVRKDDAVAFPIRKELGLRAEFQVTHAFLLPHDGHHIDVTNRVKKYAGQNGDFNAHAGSFLFVSDMFPYYDVDDYARLMLLDEHSEKILVYSMHDIVNTSVVI</sequence>
<keyword evidence="2" id="KW-1185">Reference proteome</keyword>
<dbReference type="EMBL" id="EF101928">
    <property type="protein sequence ID" value="ABT16456.1"/>
    <property type="molecule type" value="Genomic_DNA"/>
</dbReference>
<organism evidence="1 2">
    <name type="scientific">Chlorovirus heliozoae</name>
    <dbReference type="NCBI Taxonomy" id="322019"/>
    <lineage>
        <taxon>Viruses</taxon>
        <taxon>Varidnaviria</taxon>
        <taxon>Bamfordvirae</taxon>
        <taxon>Nucleocytoviricota</taxon>
        <taxon>Megaviricetes</taxon>
        <taxon>Algavirales</taxon>
        <taxon>Phycodnaviridae</taxon>
        <taxon>Chlorovirus</taxon>
    </lineage>
</organism>